<protein>
    <submittedName>
        <fullName evidence="1">Uncharacterized protein</fullName>
    </submittedName>
</protein>
<sequence length="301" mass="33322">MTGLEDVKSKILGIKAKIETVARQGTDMKRERLGMMMLGNPGTGKTTVARLYAKFLASVQAIPGNEFVEVTGSSLANEGVPGAQKRIEAIIKAGGGAFFLDEAYQLASGNNTGGKAALDFLLAEVEERVGKVVFILAGYTKEMEKFFEHNPGFDSRMPHRLTFADYTDAELRTMLAHLIKKKYGGRASVDDGLKGLYVRILIRRLGRGRGKEGYGNARVLENVWAKVTERQATRINQERISGCIPDDLYFAKEDLIGPEPHGAIQRSEAWKELQSMIGLTAVKQPVKALINRIQRNYFREL</sequence>
<name>A0ACC3DFR4_9PEZI</name>
<dbReference type="EMBL" id="JAWDJW010005125">
    <property type="protein sequence ID" value="KAK3069339.1"/>
    <property type="molecule type" value="Genomic_DNA"/>
</dbReference>
<organism evidence="1 2">
    <name type="scientific">Coniosporium uncinatum</name>
    <dbReference type="NCBI Taxonomy" id="93489"/>
    <lineage>
        <taxon>Eukaryota</taxon>
        <taxon>Fungi</taxon>
        <taxon>Dikarya</taxon>
        <taxon>Ascomycota</taxon>
        <taxon>Pezizomycotina</taxon>
        <taxon>Dothideomycetes</taxon>
        <taxon>Dothideomycetes incertae sedis</taxon>
        <taxon>Coniosporium</taxon>
    </lineage>
</organism>
<accession>A0ACC3DFR4</accession>
<gene>
    <name evidence="1" type="ORF">LTS18_000359</name>
</gene>
<feature type="non-terminal residue" evidence="1">
    <location>
        <position position="301"/>
    </location>
</feature>
<proteinExistence type="predicted"/>
<keyword evidence="2" id="KW-1185">Reference proteome</keyword>
<evidence type="ECO:0000313" key="2">
    <source>
        <dbReference type="Proteomes" id="UP001186974"/>
    </source>
</evidence>
<reference evidence="1" key="1">
    <citation type="submission" date="2024-09" db="EMBL/GenBank/DDBJ databases">
        <title>Black Yeasts Isolated from many extreme environments.</title>
        <authorList>
            <person name="Coleine C."/>
            <person name="Stajich J.E."/>
            <person name="Selbmann L."/>
        </authorList>
    </citation>
    <scope>NUCLEOTIDE SEQUENCE</scope>
    <source>
        <strain evidence="1">CCFEE 5737</strain>
    </source>
</reference>
<evidence type="ECO:0000313" key="1">
    <source>
        <dbReference type="EMBL" id="KAK3069339.1"/>
    </source>
</evidence>
<dbReference type="Proteomes" id="UP001186974">
    <property type="component" value="Unassembled WGS sequence"/>
</dbReference>
<comment type="caution">
    <text evidence="1">The sequence shown here is derived from an EMBL/GenBank/DDBJ whole genome shotgun (WGS) entry which is preliminary data.</text>
</comment>